<keyword evidence="2" id="KW-0238">DNA-binding</keyword>
<accession>A0ABV7D6V0</accession>
<reference evidence="6" key="1">
    <citation type="journal article" date="2019" name="Int. J. Syst. Evol. Microbiol.">
        <title>The Global Catalogue of Microorganisms (GCM) 10K type strain sequencing project: providing services to taxonomists for standard genome sequencing and annotation.</title>
        <authorList>
            <consortium name="The Broad Institute Genomics Platform"/>
            <consortium name="The Broad Institute Genome Sequencing Center for Infectious Disease"/>
            <person name="Wu L."/>
            <person name="Ma J."/>
        </authorList>
    </citation>
    <scope>NUCLEOTIDE SEQUENCE [LARGE SCALE GENOMIC DNA]</scope>
    <source>
        <strain evidence="6">KCTC 62164</strain>
    </source>
</reference>
<keyword evidence="3" id="KW-0804">Transcription</keyword>
<dbReference type="InterPro" id="IPR008920">
    <property type="entry name" value="TF_FadR/GntR_C"/>
</dbReference>
<dbReference type="SUPFAM" id="SSF46785">
    <property type="entry name" value="Winged helix' DNA-binding domain"/>
    <property type="match status" value="1"/>
</dbReference>
<dbReference type="InterPro" id="IPR036388">
    <property type="entry name" value="WH-like_DNA-bd_sf"/>
</dbReference>
<dbReference type="InterPro" id="IPR000524">
    <property type="entry name" value="Tscrpt_reg_HTH_GntR"/>
</dbReference>
<dbReference type="SMART" id="SM00345">
    <property type="entry name" value="HTH_GNTR"/>
    <property type="match status" value="1"/>
</dbReference>
<dbReference type="Gene3D" id="1.20.120.530">
    <property type="entry name" value="GntR ligand-binding domain-like"/>
    <property type="match status" value="1"/>
</dbReference>
<dbReference type="PANTHER" id="PTHR43537">
    <property type="entry name" value="TRANSCRIPTIONAL REGULATOR, GNTR FAMILY"/>
    <property type="match status" value="1"/>
</dbReference>
<dbReference type="Pfam" id="PF00392">
    <property type="entry name" value="GntR"/>
    <property type="match status" value="1"/>
</dbReference>
<evidence type="ECO:0000256" key="1">
    <source>
        <dbReference type="ARBA" id="ARBA00023015"/>
    </source>
</evidence>
<keyword evidence="1" id="KW-0805">Transcription regulation</keyword>
<evidence type="ECO:0000259" key="4">
    <source>
        <dbReference type="PROSITE" id="PS50949"/>
    </source>
</evidence>
<dbReference type="Proteomes" id="UP001595444">
    <property type="component" value="Unassembled WGS sequence"/>
</dbReference>
<comment type="caution">
    <text evidence="5">The sequence shown here is derived from an EMBL/GenBank/DDBJ whole genome shotgun (WGS) entry which is preliminary data.</text>
</comment>
<sequence length="227" mass="26160">MNKLDTKVSKTLADFAYQKIRRDIIRGELGASEKLRLNVLCQKYDIGMSPLREALARLIGDALVITEGQRGFWVAPLSLDEMIDITYVRSLLETEALQLSIENGDDAWRERLKQSYDALSSIESKLDGRHRDLVPEWEEANRTFHETMVSCCGSPWMIRMLQTLYQQSERYRRISIVNVQSERSVHDEHEAIYEAVMQGNVLKACKLTELHLRRTTDAVKKTLSLNT</sequence>
<name>A0ABV7D6V0_9PROT</name>
<dbReference type="Gene3D" id="1.10.10.10">
    <property type="entry name" value="Winged helix-like DNA-binding domain superfamily/Winged helix DNA-binding domain"/>
    <property type="match status" value="1"/>
</dbReference>
<dbReference type="InterPro" id="IPR036390">
    <property type="entry name" value="WH_DNA-bd_sf"/>
</dbReference>
<dbReference type="InterPro" id="IPR011711">
    <property type="entry name" value="GntR_C"/>
</dbReference>
<keyword evidence="6" id="KW-1185">Reference proteome</keyword>
<dbReference type="Pfam" id="PF07729">
    <property type="entry name" value="FCD"/>
    <property type="match status" value="1"/>
</dbReference>
<dbReference type="SMART" id="SM00895">
    <property type="entry name" value="FCD"/>
    <property type="match status" value="1"/>
</dbReference>
<dbReference type="PROSITE" id="PS50949">
    <property type="entry name" value="HTH_GNTR"/>
    <property type="match status" value="1"/>
</dbReference>
<dbReference type="EMBL" id="JBHRSL010000010">
    <property type="protein sequence ID" value="MFC3052892.1"/>
    <property type="molecule type" value="Genomic_DNA"/>
</dbReference>
<organism evidence="5 6">
    <name type="scientific">Kordiimonas pumila</name>
    <dbReference type="NCBI Taxonomy" id="2161677"/>
    <lineage>
        <taxon>Bacteria</taxon>
        <taxon>Pseudomonadati</taxon>
        <taxon>Pseudomonadota</taxon>
        <taxon>Alphaproteobacteria</taxon>
        <taxon>Kordiimonadales</taxon>
        <taxon>Kordiimonadaceae</taxon>
        <taxon>Kordiimonas</taxon>
    </lineage>
</organism>
<dbReference type="PANTHER" id="PTHR43537:SF20">
    <property type="entry name" value="HTH-TYPE TRANSCRIPTIONAL REPRESSOR GLAR"/>
    <property type="match status" value="1"/>
</dbReference>
<feature type="domain" description="HTH gntR-type" evidence="4">
    <location>
        <begin position="10"/>
        <end position="77"/>
    </location>
</feature>
<evidence type="ECO:0000256" key="2">
    <source>
        <dbReference type="ARBA" id="ARBA00023125"/>
    </source>
</evidence>
<dbReference type="SUPFAM" id="SSF48008">
    <property type="entry name" value="GntR ligand-binding domain-like"/>
    <property type="match status" value="1"/>
</dbReference>
<dbReference type="RefSeq" id="WP_194213473.1">
    <property type="nucleotide sequence ID" value="NZ_CP061205.1"/>
</dbReference>
<protein>
    <submittedName>
        <fullName evidence="5">GntR family transcriptional regulator</fullName>
    </submittedName>
</protein>
<evidence type="ECO:0000313" key="6">
    <source>
        <dbReference type="Proteomes" id="UP001595444"/>
    </source>
</evidence>
<proteinExistence type="predicted"/>
<evidence type="ECO:0000313" key="5">
    <source>
        <dbReference type="EMBL" id="MFC3052892.1"/>
    </source>
</evidence>
<evidence type="ECO:0000256" key="3">
    <source>
        <dbReference type="ARBA" id="ARBA00023163"/>
    </source>
</evidence>
<gene>
    <name evidence="5" type="ORF">ACFOKA_13335</name>
</gene>